<evidence type="ECO:0000313" key="2">
    <source>
        <dbReference type="Proteomes" id="UP001162483"/>
    </source>
</evidence>
<name>A0ABN9HPW4_9NEOB</name>
<protein>
    <submittedName>
        <fullName evidence="1">Uncharacterized protein</fullName>
    </submittedName>
</protein>
<proteinExistence type="predicted"/>
<dbReference type="Proteomes" id="UP001162483">
    <property type="component" value="Unassembled WGS sequence"/>
</dbReference>
<keyword evidence="2" id="KW-1185">Reference proteome</keyword>
<accession>A0ABN9HPW4</accession>
<comment type="caution">
    <text evidence="1">The sequence shown here is derived from an EMBL/GenBank/DDBJ whole genome shotgun (WGS) entry which is preliminary data.</text>
</comment>
<sequence length="110" mass="12235">MSWAPYRLLCCCQARNLSCAPVRSSLLLPGPVNLSWAPVYPPSPQCLLPGPECPHWSLYCLPLLLVSPFGHTLPCATFFRSPHHCWWVPFGHRVRGRLRALSQSAGCQAP</sequence>
<evidence type="ECO:0000313" key="1">
    <source>
        <dbReference type="EMBL" id="CAI9622898.1"/>
    </source>
</evidence>
<organism evidence="1 2">
    <name type="scientific">Staurois parvus</name>
    <dbReference type="NCBI Taxonomy" id="386267"/>
    <lineage>
        <taxon>Eukaryota</taxon>
        <taxon>Metazoa</taxon>
        <taxon>Chordata</taxon>
        <taxon>Craniata</taxon>
        <taxon>Vertebrata</taxon>
        <taxon>Euteleostomi</taxon>
        <taxon>Amphibia</taxon>
        <taxon>Batrachia</taxon>
        <taxon>Anura</taxon>
        <taxon>Neobatrachia</taxon>
        <taxon>Ranoidea</taxon>
        <taxon>Ranidae</taxon>
        <taxon>Staurois</taxon>
    </lineage>
</organism>
<gene>
    <name evidence="1" type="ORF">SPARVUS_LOCUS16354251</name>
</gene>
<dbReference type="EMBL" id="CATNWA010021487">
    <property type="protein sequence ID" value="CAI9622898.1"/>
    <property type="molecule type" value="Genomic_DNA"/>
</dbReference>
<reference evidence="1" key="1">
    <citation type="submission" date="2023-05" db="EMBL/GenBank/DDBJ databases">
        <authorList>
            <person name="Stuckert A."/>
        </authorList>
    </citation>
    <scope>NUCLEOTIDE SEQUENCE</scope>
</reference>